<dbReference type="InterPro" id="IPR050570">
    <property type="entry name" value="Cell_wall_metabolism_enzyme"/>
</dbReference>
<evidence type="ECO:0000313" key="3">
    <source>
        <dbReference type="EMBL" id="ORA70001.1"/>
    </source>
</evidence>
<dbReference type="InterPro" id="IPR011055">
    <property type="entry name" value="Dup_hybrid_motif"/>
</dbReference>
<evidence type="ECO:0000313" key="4">
    <source>
        <dbReference type="Proteomes" id="UP000192801"/>
    </source>
</evidence>
<proteinExistence type="predicted"/>
<protein>
    <recommendedName>
        <fullName evidence="2">M23ase beta-sheet core domain-containing protein</fullName>
    </recommendedName>
</protein>
<dbReference type="GO" id="GO:0004222">
    <property type="term" value="F:metalloendopeptidase activity"/>
    <property type="evidence" value="ECO:0007669"/>
    <property type="project" value="TreeGrafter"/>
</dbReference>
<dbReference type="RefSeq" id="WP_083031211.1">
    <property type="nucleotide sequence ID" value="NZ_AP022618.1"/>
</dbReference>
<dbReference type="Gene3D" id="2.70.70.10">
    <property type="entry name" value="Glucose Permease (Domain IIA)"/>
    <property type="match status" value="1"/>
</dbReference>
<dbReference type="AlphaFoldDB" id="A0A1X0DC93"/>
<keyword evidence="4" id="KW-1185">Reference proteome</keyword>
<feature type="region of interest" description="Disordered" evidence="1">
    <location>
        <begin position="1"/>
        <end position="26"/>
    </location>
</feature>
<dbReference type="InterPro" id="IPR016047">
    <property type="entry name" value="M23ase_b-sheet_dom"/>
</dbReference>
<evidence type="ECO:0000259" key="2">
    <source>
        <dbReference type="Pfam" id="PF01551"/>
    </source>
</evidence>
<organism evidence="3 4">
    <name type="scientific">Mycolicibacterium insubricum</name>
    <dbReference type="NCBI Taxonomy" id="444597"/>
    <lineage>
        <taxon>Bacteria</taxon>
        <taxon>Bacillati</taxon>
        <taxon>Actinomycetota</taxon>
        <taxon>Actinomycetes</taxon>
        <taxon>Mycobacteriales</taxon>
        <taxon>Mycobacteriaceae</taxon>
        <taxon>Mycolicibacterium</taxon>
    </lineage>
</organism>
<comment type="caution">
    <text evidence="3">The sequence shown here is derived from an EMBL/GenBank/DDBJ whole genome shotgun (WGS) entry which is preliminary data.</text>
</comment>
<dbReference type="EMBL" id="MVHS01000026">
    <property type="protein sequence ID" value="ORA70001.1"/>
    <property type="molecule type" value="Genomic_DNA"/>
</dbReference>
<gene>
    <name evidence="3" type="ORF">BST26_11955</name>
</gene>
<dbReference type="Proteomes" id="UP000192801">
    <property type="component" value="Unassembled WGS sequence"/>
</dbReference>
<name>A0A1X0DC93_9MYCO</name>
<dbReference type="STRING" id="444597.BST26_11955"/>
<feature type="compositionally biased region" description="Low complexity" evidence="1">
    <location>
        <begin position="1"/>
        <end position="22"/>
    </location>
</feature>
<dbReference type="PANTHER" id="PTHR21666:SF270">
    <property type="entry name" value="MUREIN HYDROLASE ACTIVATOR ENVC"/>
    <property type="match status" value="1"/>
</dbReference>
<sequence length="332" mass="34521">MTQQSSSGARRPGAPRAARRSSIPVGATEVTDITTGNILADVDFNHRSLAGRTEVLHAPELDDLADTDNLVAIQLEKPSKSTIDPDDVITEVLPRIGTHRKDQTSATRGRVLIAAMAAGAAAAAAYTVLTPRSVEPTETVLAADETTTTDSGAVITGVGGGMQLVSMAPALNTASHNEELANGAAFAQERAEREARLTRPLFVKPTTGVFTSGFGYRWGALHAGVDLAAPIGTPIYAVSDGTVIEAGPTAGYGAYVKIRHSDGTVTLYGHVNTWTVTAGQQVMAGDQIATVGNRGNSTGPHCHFEVMPDGKSRIDPVPWLAARGISVGSYVG</sequence>
<dbReference type="CDD" id="cd12797">
    <property type="entry name" value="M23_peptidase"/>
    <property type="match status" value="1"/>
</dbReference>
<evidence type="ECO:0000256" key="1">
    <source>
        <dbReference type="SAM" id="MobiDB-lite"/>
    </source>
</evidence>
<reference evidence="3 4" key="1">
    <citation type="submission" date="2016-12" db="EMBL/GenBank/DDBJ databases">
        <title>The new phylogeny of genus Mycobacterium.</title>
        <authorList>
            <person name="Tortoli E."/>
            <person name="Trovato A."/>
            <person name="Cirillo D.M."/>
        </authorList>
    </citation>
    <scope>NUCLEOTIDE SEQUENCE [LARGE SCALE GENOMIC DNA]</scope>
    <source>
        <strain evidence="3 4">DSM 45130</strain>
    </source>
</reference>
<dbReference type="PANTHER" id="PTHR21666">
    <property type="entry name" value="PEPTIDASE-RELATED"/>
    <property type="match status" value="1"/>
</dbReference>
<accession>A0A1X0DC93</accession>
<dbReference type="Pfam" id="PF01551">
    <property type="entry name" value="Peptidase_M23"/>
    <property type="match status" value="1"/>
</dbReference>
<feature type="domain" description="M23ase beta-sheet core" evidence="2">
    <location>
        <begin position="221"/>
        <end position="315"/>
    </location>
</feature>
<dbReference type="SUPFAM" id="SSF51261">
    <property type="entry name" value="Duplicated hybrid motif"/>
    <property type="match status" value="1"/>
</dbReference>